<accession>A0A0C9X2U1</accession>
<dbReference type="PROSITE" id="PS50231">
    <property type="entry name" value="RICIN_B_LECTIN"/>
    <property type="match status" value="1"/>
</dbReference>
<dbReference type="SUPFAM" id="SSF49870">
    <property type="entry name" value="Osmotin, thaumatin-like protein"/>
    <property type="match status" value="1"/>
</dbReference>
<dbReference type="InterPro" id="IPR037176">
    <property type="entry name" value="Osmotin/thaumatin-like_sf"/>
</dbReference>
<evidence type="ECO:0000256" key="1">
    <source>
        <dbReference type="SAM" id="SignalP"/>
    </source>
</evidence>
<feature type="signal peptide" evidence="1">
    <location>
        <begin position="1"/>
        <end position="17"/>
    </location>
</feature>
<keyword evidence="4" id="KW-1185">Reference proteome</keyword>
<gene>
    <name evidence="3" type="ORF">K443DRAFT_89634</name>
</gene>
<keyword evidence="1" id="KW-0732">Signal</keyword>
<dbReference type="STRING" id="1095629.A0A0C9X2U1"/>
<feature type="chain" id="PRO_5002205597" evidence="1">
    <location>
        <begin position="18"/>
        <end position="315"/>
    </location>
</feature>
<dbReference type="Gene3D" id="2.80.10.50">
    <property type="match status" value="2"/>
</dbReference>
<dbReference type="CDD" id="cd00161">
    <property type="entry name" value="beta-trefoil_Ricin-like"/>
    <property type="match status" value="1"/>
</dbReference>
<dbReference type="AlphaFoldDB" id="A0A0C9X2U1"/>
<dbReference type="Pfam" id="PF00652">
    <property type="entry name" value="Ricin_B_lectin"/>
    <property type="match status" value="1"/>
</dbReference>
<evidence type="ECO:0000259" key="2">
    <source>
        <dbReference type="SMART" id="SM00458"/>
    </source>
</evidence>
<dbReference type="SMART" id="SM00458">
    <property type="entry name" value="RICIN"/>
    <property type="match status" value="1"/>
</dbReference>
<protein>
    <submittedName>
        <fullName evidence="3">Carbohydrate-binding module family 13 protein</fullName>
    </submittedName>
</protein>
<name>A0A0C9X2U1_9AGAR</name>
<evidence type="ECO:0000313" key="4">
    <source>
        <dbReference type="Proteomes" id="UP000054477"/>
    </source>
</evidence>
<sequence>MLVALCFLFSIVFAASSRTFTVVNRCTIPIRVFFDNDDSGFLHTGRYLTGSKPSNWSGEIYTNSVLNGSNDAGPGMTRAVFNDDIYYIIRDLGSDFNVGVTIAPFSAPEGGLCGTATCTSNKCRNAITYGAPPLTLPSFSDQFAPTLPFYACHSNFAFRVTFCPKTSDGYPGSSSNPVEIHPNGNPDKCLDVRGAKFANSTLVQIYDCNGTPAQQWTIVQGTGSIQAAGTIYCLDAGSGPKNGTQMRIWQCSNGRAAQAWNYTNGDHIELSTSGLAECLDLKDGNLENWSVVQIYQCFDQNTNQVWTTVPEVPLN</sequence>
<proteinExistence type="predicted"/>
<dbReference type="SUPFAM" id="SSF50370">
    <property type="entry name" value="Ricin B-like lectins"/>
    <property type="match status" value="1"/>
</dbReference>
<dbReference type="Proteomes" id="UP000054477">
    <property type="component" value="Unassembled WGS sequence"/>
</dbReference>
<dbReference type="HOGENOM" id="CLU_912515_0_0_1"/>
<dbReference type="InterPro" id="IPR000772">
    <property type="entry name" value="Ricin_B_lectin"/>
</dbReference>
<dbReference type="EMBL" id="KN838553">
    <property type="protein sequence ID" value="KIK06455.1"/>
    <property type="molecule type" value="Genomic_DNA"/>
</dbReference>
<dbReference type="OrthoDB" id="6770063at2759"/>
<evidence type="ECO:0000313" key="3">
    <source>
        <dbReference type="EMBL" id="KIK06455.1"/>
    </source>
</evidence>
<reference evidence="3 4" key="1">
    <citation type="submission" date="2014-04" db="EMBL/GenBank/DDBJ databases">
        <authorList>
            <consortium name="DOE Joint Genome Institute"/>
            <person name="Kuo A."/>
            <person name="Kohler A."/>
            <person name="Nagy L.G."/>
            <person name="Floudas D."/>
            <person name="Copeland A."/>
            <person name="Barry K.W."/>
            <person name="Cichocki N."/>
            <person name="Veneault-Fourrey C."/>
            <person name="LaButti K."/>
            <person name="Lindquist E.A."/>
            <person name="Lipzen A."/>
            <person name="Lundell T."/>
            <person name="Morin E."/>
            <person name="Murat C."/>
            <person name="Sun H."/>
            <person name="Tunlid A."/>
            <person name="Henrissat B."/>
            <person name="Grigoriev I.V."/>
            <person name="Hibbett D.S."/>
            <person name="Martin F."/>
            <person name="Nordberg H.P."/>
            <person name="Cantor M.N."/>
            <person name="Hua S.X."/>
        </authorList>
    </citation>
    <scope>NUCLEOTIDE SEQUENCE [LARGE SCALE GENOMIC DNA]</scope>
    <source>
        <strain evidence="3 4">LaAM-08-1</strain>
    </source>
</reference>
<organism evidence="3 4">
    <name type="scientific">Laccaria amethystina LaAM-08-1</name>
    <dbReference type="NCBI Taxonomy" id="1095629"/>
    <lineage>
        <taxon>Eukaryota</taxon>
        <taxon>Fungi</taxon>
        <taxon>Dikarya</taxon>
        <taxon>Basidiomycota</taxon>
        <taxon>Agaricomycotina</taxon>
        <taxon>Agaricomycetes</taxon>
        <taxon>Agaricomycetidae</taxon>
        <taxon>Agaricales</taxon>
        <taxon>Agaricineae</taxon>
        <taxon>Hydnangiaceae</taxon>
        <taxon>Laccaria</taxon>
    </lineage>
</organism>
<dbReference type="InterPro" id="IPR035992">
    <property type="entry name" value="Ricin_B-like_lectins"/>
</dbReference>
<reference evidence="4" key="2">
    <citation type="submission" date="2015-01" db="EMBL/GenBank/DDBJ databases">
        <title>Evolutionary Origins and Diversification of the Mycorrhizal Mutualists.</title>
        <authorList>
            <consortium name="DOE Joint Genome Institute"/>
            <consortium name="Mycorrhizal Genomics Consortium"/>
            <person name="Kohler A."/>
            <person name="Kuo A."/>
            <person name="Nagy L.G."/>
            <person name="Floudas D."/>
            <person name="Copeland A."/>
            <person name="Barry K.W."/>
            <person name="Cichocki N."/>
            <person name="Veneault-Fourrey C."/>
            <person name="LaButti K."/>
            <person name="Lindquist E.A."/>
            <person name="Lipzen A."/>
            <person name="Lundell T."/>
            <person name="Morin E."/>
            <person name="Murat C."/>
            <person name="Riley R."/>
            <person name="Ohm R."/>
            <person name="Sun H."/>
            <person name="Tunlid A."/>
            <person name="Henrissat B."/>
            <person name="Grigoriev I.V."/>
            <person name="Hibbett D.S."/>
            <person name="Martin F."/>
        </authorList>
    </citation>
    <scope>NUCLEOTIDE SEQUENCE [LARGE SCALE GENOMIC DNA]</scope>
    <source>
        <strain evidence="4">LaAM-08-1</strain>
    </source>
</reference>
<feature type="domain" description="Ricin B lectin" evidence="2">
    <location>
        <begin position="176"/>
        <end position="309"/>
    </location>
</feature>